<dbReference type="Pfam" id="PF07728">
    <property type="entry name" value="AAA_5"/>
    <property type="match status" value="1"/>
</dbReference>
<dbReference type="AlphaFoldDB" id="A0A0J8DAS3"/>
<keyword evidence="2" id="KW-0540">Nuclease</keyword>
<dbReference type="InterPro" id="IPR011704">
    <property type="entry name" value="ATPase_dyneun-rel_AAA"/>
</dbReference>
<dbReference type="GO" id="GO:0005524">
    <property type="term" value="F:ATP binding"/>
    <property type="evidence" value="ECO:0007669"/>
    <property type="project" value="InterPro"/>
</dbReference>
<dbReference type="Proteomes" id="UP000036756">
    <property type="component" value="Unassembled WGS sequence"/>
</dbReference>
<dbReference type="InterPro" id="IPR027417">
    <property type="entry name" value="P-loop_NTPase"/>
</dbReference>
<gene>
    <name evidence="2" type="ORF">CLCY_6c00260</name>
</gene>
<sequence length="645" mass="76207">MQRIFKEEDIRSIEECYLLGYLAIEEKVFPSIGEDQSCITYLRKNPQYILFYIKAMSSIPKNLYDIPGPFENNMFVGFEKGIEGIGMPLEYWDLEIKEKKEYIYEKLKNKLVLFTPYLKKEEKLGKVEIYYRNLVVRDVEDLNNYRGHTFVPIPSPIVRGFEEFERAIMRQDPIRFENYSKYMDDPEFIICDDYIYYNLNWGRTLDDKRMLQGIGEIKKIEIPDHFRKNIVYKVNDNLLFLTKEYIDGELKEYFKNGEHVLKNSEEKLDYKIIKSEYEFLKRFKYNLTNTGLFYKEEDIYNFHISLKTNPLTIISGMSGIGKTSLAISYAKALGLEDKNYIVVPISPSYTEPSDIIGYLNTSKDEYIPSETGVVDLLRTAQENTDEVFMIIFDEMNLSQVEYWFSPFISILEMEKEERNLILYNKNSKCKNSSDYPASIKIGKNVVFVGTVNIDETTKEFSDRLLDRANLINPKKISFIEMKNILESYRGKTLENLDEKYYLNFKFWRRDCTSPLDIFRENELKLLDDIHNAINAIDRQKGISYRTLYNMASYIFNIPETEKGELLLSREKSFDIQIKQRILTKVKGHQEQYGKLIGNIEKGHINHGEIYKILIEENYKGISDFKISIDELKRKAEEMYYNGYTL</sequence>
<dbReference type="RefSeq" id="WP_048569231.1">
    <property type="nucleotide sequence ID" value="NZ_LFVU01000002.1"/>
</dbReference>
<comment type="caution">
    <text evidence="2">The sequence shown here is derived from an EMBL/GenBank/DDBJ whole genome shotgun (WGS) entry which is preliminary data.</text>
</comment>
<dbReference type="PATRIC" id="fig|1121307.3.peg.2155"/>
<keyword evidence="2" id="KW-0378">Hydrolase</keyword>
<organism evidence="2 3">
    <name type="scientific">Clostridium cylindrosporum DSM 605</name>
    <dbReference type="NCBI Taxonomy" id="1121307"/>
    <lineage>
        <taxon>Bacteria</taxon>
        <taxon>Bacillati</taxon>
        <taxon>Bacillota</taxon>
        <taxon>Clostridia</taxon>
        <taxon>Eubacteriales</taxon>
        <taxon>Clostridiaceae</taxon>
        <taxon>Clostridium</taxon>
    </lineage>
</organism>
<feature type="domain" description="ATPase dynein-related AAA" evidence="1">
    <location>
        <begin position="313"/>
        <end position="467"/>
    </location>
</feature>
<dbReference type="Gene3D" id="3.40.50.300">
    <property type="entry name" value="P-loop containing nucleotide triphosphate hydrolases"/>
    <property type="match status" value="1"/>
</dbReference>
<dbReference type="GO" id="GO:0004519">
    <property type="term" value="F:endonuclease activity"/>
    <property type="evidence" value="ECO:0007669"/>
    <property type="project" value="UniProtKB-KW"/>
</dbReference>
<reference evidence="2 3" key="1">
    <citation type="submission" date="2015-06" db="EMBL/GenBank/DDBJ databases">
        <title>Draft genome sequence of the purine-degrading Clostridium cylindrosporum HC-1 (DSM 605).</title>
        <authorList>
            <person name="Poehlein A."/>
            <person name="Schiel-Bengelsdorf B."/>
            <person name="Bengelsdorf F."/>
            <person name="Daniel R."/>
            <person name="Duerre P."/>
        </authorList>
    </citation>
    <scope>NUCLEOTIDE SEQUENCE [LARGE SCALE GENOMIC DNA]</scope>
    <source>
        <strain evidence="2 3">DSM 605</strain>
    </source>
</reference>
<dbReference type="STRING" id="1121307.CLCY_6c00260"/>
<dbReference type="GO" id="GO:0016887">
    <property type="term" value="F:ATP hydrolysis activity"/>
    <property type="evidence" value="ECO:0007669"/>
    <property type="project" value="InterPro"/>
</dbReference>
<dbReference type="EMBL" id="LFVU01000002">
    <property type="protein sequence ID" value="KMT23145.1"/>
    <property type="molecule type" value="Genomic_DNA"/>
</dbReference>
<proteinExistence type="predicted"/>
<evidence type="ECO:0000259" key="1">
    <source>
        <dbReference type="Pfam" id="PF07728"/>
    </source>
</evidence>
<accession>A0A0J8DAS3</accession>
<evidence type="ECO:0000313" key="3">
    <source>
        <dbReference type="Proteomes" id="UP000036756"/>
    </source>
</evidence>
<keyword evidence="3" id="KW-1185">Reference proteome</keyword>
<keyword evidence="2" id="KW-0255">Endonuclease</keyword>
<dbReference type="SUPFAM" id="SSF52540">
    <property type="entry name" value="P-loop containing nucleoside triphosphate hydrolases"/>
    <property type="match status" value="1"/>
</dbReference>
<protein>
    <submittedName>
        <fullName evidence="2">GTPase subunit of restriction endonuclease</fullName>
    </submittedName>
</protein>
<dbReference type="OrthoDB" id="9781481at2"/>
<name>A0A0J8DAS3_CLOCY</name>
<evidence type="ECO:0000313" key="2">
    <source>
        <dbReference type="EMBL" id="KMT23145.1"/>
    </source>
</evidence>